<evidence type="ECO:0000256" key="1">
    <source>
        <dbReference type="SAM" id="Phobius"/>
    </source>
</evidence>
<feature type="transmembrane region" description="Helical" evidence="1">
    <location>
        <begin position="215"/>
        <end position="234"/>
    </location>
</feature>
<evidence type="ECO:0008006" key="4">
    <source>
        <dbReference type="Google" id="ProtNLM"/>
    </source>
</evidence>
<feature type="transmembrane region" description="Helical" evidence="1">
    <location>
        <begin position="59"/>
        <end position="80"/>
    </location>
</feature>
<keyword evidence="1" id="KW-0472">Membrane</keyword>
<feature type="transmembrane region" description="Helical" evidence="1">
    <location>
        <begin position="92"/>
        <end position="115"/>
    </location>
</feature>
<name>A0A1K1T2C0_9BACT</name>
<feature type="transmembrane region" description="Helical" evidence="1">
    <location>
        <begin position="414"/>
        <end position="435"/>
    </location>
</feature>
<dbReference type="EMBL" id="FPIZ01000051">
    <property type="protein sequence ID" value="SFW90652.1"/>
    <property type="molecule type" value="Genomic_DNA"/>
</dbReference>
<proteinExistence type="predicted"/>
<sequence>MITITNKLKKSIYVPNDSVTFSSTINYLLIIAILASVVQILIFKYYYPFASYIYGDSYAYILNAINNSKIAIYPIGYSVFLNLIHRITYSDYFLVIIQYLLLQSSTLFLIFSMFHFYNPPWIIRILLFAFMVFNPLHLYLSNTISSDILFISLSITWFSLLLWVIHKPSIAIHFFHAIILFLAFTVRYFALFYPIISLFAFIISKSSLILKLNSLLCCAALIGSFIFFTQNLYYQICQKHIFSPFSGWLLANNALYAYRYVSNEQHKTPPRELENLDLQVRDYFDSTQNNPGHLMEQGETYFHFMWISTSPLRAYAKKSIQPGSKLKDLGKWAFFAPIFKDYGWWIIKNYPIQFSRYYLFANVKRYSLPPVEFLESYNSGLNEVPDYIKNWFHYKSNILSYKVKNPVYTILPLYSIWSAIINIQILLFIIIYVWLKCYRYYPIKLDVLLFLSFFGLINFAFEVFSTLISLRFQIFSIWIFTCFSYILLGCIIIQLKKTDA</sequence>
<dbReference type="Proteomes" id="UP000183788">
    <property type="component" value="Unassembled WGS sequence"/>
</dbReference>
<dbReference type="STRING" id="1004.SAMN05661012_06653"/>
<evidence type="ECO:0000313" key="3">
    <source>
        <dbReference type="Proteomes" id="UP000183788"/>
    </source>
</evidence>
<evidence type="ECO:0000313" key="2">
    <source>
        <dbReference type="EMBL" id="SFW90652.1"/>
    </source>
</evidence>
<feature type="transmembrane region" description="Helical" evidence="1">
    <location>
        <begin position="447"/>
        <end position="468"/>
    </location>
</feature>
<feature type="transmembrane region" description="Helical" evidence="1">
    <location>
        <begin position="147"/>
        <end position="165"/>
    </location>
</feature>
<gene>
    <name evidence="2" type="ORF">SAMN05661012_06653</name>
</gene>
<reference evidence="2 3" key="1">
    <citation type="submission" date="2016-11" db="EMBL/GenBank/DDBJ databases">
        <authorList>
            <person name="Jaros S."/>
            <person name="Januszkiewicz K."/>
            <person name="Wedrychowicz H."/>
        </authorList>
    </citation>
    <scope>NUCLEOTIDE SEQUENCE [LARGE SCALE GENOMIC DNA]</scope>
    <source>
        <strain evidence="2 3">DSM 784</strain>
    </source>
</reference>
<organism evidence="2 3">
    <name type="scientific">Chitinophaga sancti</name>
    <dbReference type="NCBI Taxonomy" id="1004"/>
    <lineage>
        <taxon>Bacteria</taxon>
        <taxon>Pseudomonadati</taxon>
        <taxon>Bacteroidota</taxon>
        <taxon>Chitinophagia</taxon>
        <taxon>Chitinophagales</taxon>
        <taxon>Chitinophagaceae</taxon>
        <taxon>Chitinophaga</taxon>
    </lineage>
</organism>
<protein>
    <recommendedName>
        <fullName evidence="4">Dolichyl-phosphate-mannose-protein mannosyltransferase</fullName>
    </recommendedName>
</protein>
<feature type="transmembrane region" description="Helical" evidence="1">
    <location>
        <begin position="121"/>
        <end position="140"/>
    </location>
</feature>
<feature type="transmembrane region" description="Helical" evidence="1">
    <location>
        <begin position="177"/>
        <end position="203"/>
    </location>
</feature>
<accession>A0A1K1T2C0</accession>
<dbReference type="AlphaFoldDB" id="A0A1K1T2C0"/>
<feature type="transmembrane region" description="Helical" evidence="1">
    <location>
        <begin position="474"/>
        <end position="495"/>
    </location>
</feature>
<keyword evidence="1" id="KW-1133">Transmembrane helix</keyword>
<feature type="transmembrane region" description="Helical" evidence="1">
    <location>
        <begin position="27"/>
        <end position="47"/>
    </location>
</feature>
<keyword evidence="1" id="KW-0812">Transmembrane</keyword>